<sequence length="148" mass="17054">MKFSKKIKAFSLIEVLIFLFIISIIVGIFSFGFNSYRNYREKAALRNVVNKLNFARKTAIAEFTTVRVYISKDETEFFMSYKNKNGRVKKCIATLPHPLIARCKDSIQFTKTGATSIAGTIYLYGMNKNEYYITVEPVTGKVNLYDRK</sequence>
<protein>
    <submittedName>
        <fullName evidence="2">Pilin/secretion family protein with methylation motif</fullName>
    </submittedName>
</protein>
<dbReference type="Gene3D" id="3.30.700.10">
    <property type="entry name" value="Glycoprotein, Type 4 Pilin"/>
    <property type="match status" value="1"/>
</dbReference>
<evidence type="ECO:0000313" key="3">
    <source>
        <dbReference type="Proteomes" id="UP000245793"/>
    </source>
</evidence>
<dbReference type="GO" id="GO:0030420">
    <property type="term" value="P:establishment of competence for transformation"/>
    <property type="evidence" value="ECO:0007669"/>
    <property type="project" value="InterPro"/>
</dbReference>
<evidence type="ECO:0000256" key="1">
    <source>
        <dbReference type="SAM" id="Phobius"/>
    </source>
</evidence>
<accession>A0A2U1E2N8</accession>
<dbReference type="InterPro" id="IPR016785">
    <property type="entry name" value="ComGD"/>
</dbReference>
<dbReference type="PIRSF" id="PIRSF021292">
    <property type="entry name" value="Competence_ComGD"/>
    <property type="match status" value="1"/>
</dbReference>
<reference evidence="2 3" key="1">
    <citation type="submission" date="2018-04" db="EMBL/GenBank/DDBJ databases">
        <title>Genomic Encyclopedia of Type Strains, Phase IV (KMG-IV): sequencing the most valuable type-strain genomes for metagenomic binning, comparative biology and taxonomic classification.</title>
        <authorList>
            <person name="Goeker M."/>
        </authorList>
    </citation>
    <scope>NUCLEOTIDE SEQUENCE [LARGE SCALE GENOMIC DNA]</scope>
    <source>
        <strain evidence="2 3">DSM 20705</strain>
    </source>
</reference>
<dbReference type="Proteomes" id="UP000245793">
    <property type="component" value="Unassembled WGS sequence"/>
</dbReference>
<organism evidence="2 3">
    <name type="scientific">Ezakiella coagulans</name>
    <dbReference type="NCBI Taxonomy" id="46507"/>
    <lineage>
        <taxon>Bacteria</taxon>
        <taxon>Bacillati</taxon>
        <taxon>Bacillota</taxon>
        <taxon>Tissierellia</taxon>
        <taxon>Ezakiella</taxon>
    </lineage>
</organism>
<keyword evidence="1" id="KW-0812">Transmembrane</keyword>
<keyword evidence="3" id="KW-1185">Reference proteome</keyword>
<dbReference type="InterPro" id="IPR045584">
    <property type="entry name" value="Pilin-like"/>
</dbReference>
<dbReference type="AlphaFoldDB" id="A0A2U1E2N8"/>
<gene>
    <name evidence="2" type="ORF">C7381_10686</name>
</gene>
<name>A0A2U1E2N8_9FIRM</name>
<feature type="transmembrane region" description="Helical" evidence="1">
    <location>
        <begin position="12"/>
        <end position="33"/>
    </location>
</feature>
<keyword evidence="1" id="KW-0472">Membrane</keyword>
<dbReference type="Pfam" id="PF07963">
    <property type="entry name" value="N_methyl"/>
    <property type="match status" value="1"/>
</dbReference>
<dbReference type="EMBL" id="QEKV01000006">
    <property type="protein sequence ID" value="PVY94213.1"/>
    <property type="molecule type" value="Genomic_DNA"/>
</dbReference>
<dbReference type="InterPro" id="IPR012902">
    <property type="entry name" value="N_methyl_site"/>
</dbReference>
<proteinExistence type="predicted"/>
<dbReference type="RefSeq" id="WP_116480272.1">
    <property type="nucleotide sequence ID" value="NZ_QEKV01000006.1"/>
</dbReference>
<comment type="caution">
    <text evidence="2">The sequence shown here is derived from an EMBL/GenBank/DDBJ whole genome shotgun (WGS) entry which is preliminary data.</text>
</comment>
<keyword evidence="1" id="KW-1133">Transmembrane helix</keyword>
<dbReference type="SUPFAM" id="SSF54523">
    <property type="entry name" value="Pili subunits"/>
    <property type="match status" value="1"/>
</dbReference>
<evidence type="ECO:0000313" key="2">
    <source>
        <dbReference type="EMBL" id="PVY94213.1"/>
    </source>
</evidence>